<evidence type="ECO:0000313" key="3">
    <source>
        <dbReference type="Proteomes" id="UP001153076"/>
    </source>
</evidence>
<feature type="region of interest" description="Disordered" evidence="1">
    <location>
        <begin position="68"/>
        <end position="92"/>
    </location>
</feature>
<dbReference type="AlphaFoldDB" id="A0A9Q1GS88"/>
<name>A0A9Q1GS88_9CARY</name>
<proteinExistence type="predicted"/>
<dbReference type="Proteomes" id="UP001153076">
    <property type="component" value="Unassembled WGS sequence"/>
</dbReference>
<protein>
    <submittedName>
        <fullName evidence="2">Uncharacterized protein</fullName>
    </submittedName>
</protein>
<gene>
    <name evidence="2" type="ORF">Cgig2_028310</name>
</gene>
<reference evidence="2" key="1">
    <citation type="submission" date="2022-04" db="EMBL/GenBank/DDBJ databases">
        <title>Carnegiea gigantea Genome sequencing and assembly v2.</title>
        <authorList>
            <person name="Copetti D."/>
            <person name="Sanderson M.J."/>
            <person name="Burquez A."/>
            <person name="Wojciechowski M.F."/>
        </authorList>
    </citation>
    <scope>NUCLEOTIDE SEQUENCE</scope>
    <source>
        <strain evidence="2">SGP5-SGP5p</strain>
        <tissue evidence="2">Aerial part</tissue>
    </source>
</reference>
<sequence length="169" mass="19690">MEHTPLIVYMNRPSINVLKVPIIYQYIAIAYMITVRDQKLLAKHNKCENKVLVNLLAEQEWSRKGYSNEVEEDSFGAKNDNQEDGSSKLDNEKTLAHYIDEETLLEIGKRFEDYAEEDMNKLSFRSLAISKDSESEGKGDRTPKTLVRCNCKAEIRFKLDEETKLWHEK</sequence>
<evidence type="ECO:0000256" key="1">
    <source>
        <dbReference type="SAM" id="MobiDB-lite"/>
    </source>
</evidence>
<keyword evidence="3" id="KW-1185">Reference proteome</keyword>
<comment type="caution">
    <text evidence="2">The sequence shown here is derived from an EMBL/GenBank/DDBJ whole genome shotgun (WGS) entry which is preliminary data.</text>
</comment>
<organism evidence="2 3">
    <name type="scientific">Carnegiea gigantea</name>
    <dbReference type="NCBI Taxonomy" id="171969"/>
    <lineage>
        <taxon>Eukaryota</taxon>
        <taxon>Viridiplantae</taxon>
        <taxon>Streptophyta</taxon>
        <taxon>Embryophyta</taxon>
        <taxon>Tracheophyta</taxon>
        <taxon>Spermatophyta</taxon>
        <taxon>Magnoliopsida</taxon>
        <taxon>eudicotyledons</taxon>
        <taxon>Gunneridae</taxon>
        <taxon>Pentapetalae</taxon>
        <taxon>Caryophyllales</taxon>
        <taxon>Cactineae</taxon>
        <taxon>Cactaceae</taxon>
        <taxon>Cactoideae</taxon>
        <taxon>Echinocereeae</taxon>
        <taxon>Carnegiea</taxon>
    </lineage>
</organism>
<dbReference type="EMBL" id="JAKOGI010001747">
    <property type="protein sequence ID" value="KAJ8424185.1"/>
    <property type="molecule type" value="Genomic_DNA"/>
</dbReference>
<accession>A0A9Q1GS88</accession>
<evidence type="ECO:0000313" key="2">
    <source>
        <dbReference type="EMBL" id="KAJ8424185.1"/>
    </source>
</evidence>